<feature type="compositionally biased region" description="Polar residues" evidence="2">
    <location>
        <begin position="132"/>
        <end position="149"/>
    </location>
</feature>
<comment type="similarity">
    <text evidence="1">Belongs to the pym family.</text>
</comment>
<reference evidence="6" key="1">
    <citation type="submission" date="2017-02" db="UniProtKB">
        <authorList>
            <consortium name="WormBaseParasite"/>
        </authorList>
    </citation>
    <scope>IDENTIFICATION</scope>
</reference>
<evidence type="ECO:0000256" key="1">
    <source>
        <dbReference type="ARBA" id="ARBA00009394"/>
    </source>
</evidence>
<dbReference type="SMART" id="SM01273">
    <property type="entry name" value="Mago-bind"/>
    <property type="match status" value="1"/>
</dbReference>
<feature type="compositionally biased region" description="Low complexity" evidence="2">
    <location>
        <begin position="271"/>
        <end position="289"/>
    </location>
</feature>
<dbReference type="EMBL" id="UYSG01000128">
    <property type="protein sequence ID" value="VDL18309.1"/>
    <property type="molecule type" value="Genomic_DNA"/>
</dbReference>
<dbReference type="WBParaSite" id="HDID_0000084701-mRNA-1">
    <property type="protein sequence ID" value="HDID_0000084701-mRNA-1"/>
    <property type="gene ID" value="HDID_0000084701"/>
</dbReference>
<reference evidence="4 5" key="2">
    <citation type="submission" date="2018-11" db="EMBL/GenBank/DDBJ databases">
        <authorList>
            <consortium name="Pathogen Informatics"/>
        </authorList>
    </citation>
    <scope>NUCLEOTIDE SEQUENCE [LARGE SCALE GENOMIC DNA]</scope>
</reference>
<dbReference type="GO" id="GO:0035145">
    <property type="term" value="C:exon-exon junction complex"/>
    <property type="evidence" value="ECO:0007669"/>
    <property type="project" value="TreeGrafter"/>
</dbReference>
<dbReference type="GO" id="GO:0003723">
    <property type="term" value="F:RNA binding"/>
    <property type="evidence" value="ECO:0007669"/>
    <property type="project" value="TreeGrafter"/>
</dbReference>
<dbReference type="SUPFAM" id="SSF101931">
    <property type="entry name" value="Pym (Within the bgcn gene intron protein, WIBG), N-terminal domain"/>
    <property type="match status" value="1"/>
</dbReference>
<dbReference type="STRING" id="6216.A0A0R3S9D3"/>
<feature type="region of interest" description="Disordered" evidence="2">
    <location>
        <begin position="392"/>
        <end position="436"/>
    </location>
</feature>
<accession>A0A0R3S9D3</accession>
<dbReference type="AlphaFoldDB" id="A0A0R3S9D3"/>
<feature type="domain" description="WIBG Mago-binding" evidence="3">
    <location>
        <begin position="14"/>
        <end position="40"/>
    </location>
</feature>
<feature type="region of interest" description="Disordered" evidence="2">
    <location>
        <begin position="73"/>
        <end position="162"/>
    </location>
</feature>
<evidence type="ECO:0000313" key="5">
    <source>
        <dbReference type="Proteomes" id="UP000274504"/>
    </source>
</evidence>
<dbReference type="Pfam" id="PF09282">
    <property type="entry name" value="Mago-bind"/>
    <property type="match status" value="1"/>
</dbReference>
<feature type="compositionally biased region" description="Low complexity" evidence="2">
    <location>
        <begin position="392"/>
        <end position="420"/>
    </location>
</feature>
<evidence type="ECO:0000313" key="4">
    <source>
        <dbReference type="EMBL" id="VDL18309.1"/>
    </source>
</evidence>
<feature type="compositionally biased region" description="Basic and acidic residues" evidence="2">
    <location>
        <begin position="150"/>
        <end position="162"/>
    </location>
</feature>
<evidence type="ECO:0000259" key="3">
    <source>
        <dbReference type="SMART" id="SM01273"/>
    </source>
</evidence>
<sequence>MRPARTGVVVNRKGEHVIPASRRPDGTWRKEIKVKAGYIPQDEMPTYKPKAVEEMNKKKEMYVIPGLSKEDAEAITNQRKKSGSVGLPANISQQISSKKKKSKRNTAQNDETKIQTEFQKKKKKKEPGQGVATVSTNPKSAVGKTTENNKPAEKGTEAEKQHKLKVEQKRLRQIHELEEKAAAGQALNPDQKAKMARKAEIEALVAQAQMEKAGLYADQFQSRAPQEALLLLSKAPHKGFNSSNSLDVINQANALRKQVGQLYCPTQFPPSTTTHTGHESSSSASVSHSLNSGVFSSLDKRQMAMYGSMIPQQQQMNPKSMTEATVGNVFGNRELSQLELQTISKYLAEYGAAGGKVQSAELLNAINAGPLSAFLSNPKFAAILAASSLGSNTRSPSVSSTSSSGQQQSSLGTGVSSGGTFLPPAPTGYRGSITTGQSAQQIQLAQQLAAQQQVAALYGVGRASSQSQQSSQQQ</sequence>
<dbReference type="GO" id="GO:1903259">
    <property type="term" value="P:exon-exon junction complex disassembly"/>
    <property type="evidence" value="ECO:0007669"/>
    <property type="project" value="InterPro"/>
</dbReference>
<feature type="region of interest" description="Disordered" evidence="2">
    <location>
        <begin position="266"/>
        <end position="289"/>
    </location>
</feature>
<evidence type="ECO:0000256" key="2">
    <source>
        <dbReference type="SAM" id="MobiDB-lite"/>
    </source>
</evidence>
<protein>
    <submittedName>
        <fullName evidence="6">Mago-bind domain-containing protein</fullName>
    </submittedName>
</protein>
<dbReference type="OrthoDB" id="6278185at2759"/>
<dbReference type="PANTHER" id="PTHR22959">
    <property type="entry name" value="PYM PROTEIN"/>
    <property type="match status" value="1"/>
</dbReference>
<dbReference type="InterPro" id="IPR015362">
    <property type="entry name" value="WIBG_mago-bd"/>
</dbReference>
<dbReference type="Proteomes" id="UP000274504">
    <property type="component" value="Unassembled WGS sequence"/>
</dbReference>
<dbReference type="GO" id="GO:0005737">
    <property type="term" value="C:cytoplasm"/>
    <property type="evidence" value="ECO:0007669"/>
    <property type="project" value="TreeGrafter"/>
</dbReference>
<proteinExistence type="inferred from homology"/>
<evidence type="ECO:0000313" key="6">
    <source>
        <dbReference type="WBParaSite" id="HDID_0000084701-mRNA-1"/>
    </source>
</evidence>
<gene>
    <name evidence="4" type="ORF">HDID_LOCUS848</name>
</gene>
<dbReference type="InterPro" id="IPR036348">
    <property type="entry name" value="WIBG_N_sf"/>
</dbReference>
<organism evidence="6">
    <name type="scientific">Hymenolepis diminuta</name>
    <name type="common">Rat tapeworm</name>
    <dbReference type="NCBI Taxonomy" id="6216"/>
    <lineage>
        <taxon>Eukaryota</taxon>
        <taxon>Metazoa</taxon>
        <taxon>Spiralia</taxon>
        <taxon>Lophotrochozoa</taxon>
        <taxon>Platyhelminthes</taxon>
        <taxon>Cestoda</taxon>
        <taxon>Eucestoda</taxon>
        <taxon>Cyclophyllidea</taxon>
        <taxon>Hymenolepididae</taxon>
        <taxon>Hymenolepis</taxon>
    </lineage>
</organism>
<dbReference type="InterPro" id="IPR039333">
    <property type="entry name" value="PYM1"/>
</dbReference>
<name>A0A0R3S9D3_HYMDI</name>
<dbReference type="PANTHER" id="PTHR22959:SF0">
    <property type="entry name" value="PARTNER OF Y14 AND MAGO"/>
    <property type="match status" value="1"/>
</dbReference>